<dbReference type="EMBL" id="JH658885">
    <property type="protein sequence ID" value="EXL71934.1"/>
    <property type="molecule type" value="Genomic_DNA"/>
</dbReference>
<accession>X0IFH3</accession>
<reference evidence="1" key="1">
    <citation type="submission" date="2011-11" db="EMBL/GenBank/DDBJ databases">
        <title>The Genome Sequence of Fusarium oxysporum PHW808.</title>
        <authorList>
            <consortium name="The Broad Institute Genome Sequencing Platform"/>
            <person name="Ma L.-J."/>
            <person name="Gale L.R."/>
            <person name="Schwartz D.C."/>
            <person name="Zhou S."/>
            <person name="Corby-Kistler H."/>
            <person name="Young S.K."/>
            <person name="Zeng Q."/>
            <person name="Gargeya S."/>
            <person name="Fitzgerald M."/>
            <person name="Haas B."/>
            <person name="Abouelleil A."/>
            <person name="Alvarado L."/>
            <person name="Arachchi H.M."/>
            <person name="Berlin A."/>
            <person name="Brown A."/>
            <person name="Chapman S.B."/>
            <person name="Chen Z."/>
            <person name="Dunbar C."/>
            <person name="Freedman E."/>
            <person name="Gearin G."/>
            <person name="Goldberg J."/>
            <person name="Griggs A."/>
            <person name="Gujja S."/>
            <person name="Heiman D."/>
            <person name="Howarth C."/>
            <person name="Larson L."/>
            <person name="Lui A."/>
            <person name="MacDonald P.J.P."/>
            <person name="Montmayeur A."/>
            <person name="Murphy C."/>
            <person name="Neiman D."/>
            <person name="Pearson M."/>
            <person name="Priest M."/>
            <person name="Roberts A."/>
            <person name="Saif S."/>
            <person name="Shea T."/>
            <person name="Shenoy N."/>
            <person name="Sisk P."/>
            <person name="Stolte C."/>
            <person name="Sykes S."/>
            <person name="Wortman J."/>
            <person name="Nusbaum C."/>
            <person name="Birren B."/>
        </authorList>
    </citation>
    <scope>NUCLEOTIDE SEQUENCE [LARGE SCALE GENOMIC DNA]</scope>
    <source>
        <strain evidence="1">54008</strain>
    </source>
</reference>
<proteinExistence type="predicted"/>
<sequence>MRRHSHGQVRVQHHTSYMTPVALPKTVLAEGTCSRAHCWRLSWPQPRFLVRIRASKLGDDFRLFLTADEVIYLVFRDKPFHMSDCFLQPSQVGFEVWEIMYTCQSSHDRFEGFSGYGCHAVDLGCREFSGNVEFGPCCLGRLQKCCADMEIVISSGDRQGIR</sequence>
<dbReference type="HOGENOM" id="CLU_1786946_0_0_1"/>
<protein>
    <submittedName>
        <fullName evidence="1">Uncharacterized protein</fullName>
    </submittedName>
</protein>
<reference evidence="1" key="2">
    <citation type="submission" date="2012-05" db="EMBL/GenBank/DDBJ databases">
        <title>The Genome Annotation of Fusarium oxysporum PHW808.</title>
        <authorList>
            <consortium name="The Broad Institute Genomics Platform"/>
            <person name="Ma L.-J."/>
            <person name="Corby-Kistler H."/>
            <person name="Broz K."/>
            <person name="Gale L.R."/>
            <person name="Jonkers W."/>
            <person name="O'Donnell K."/>
            <person name="Ploetz R."/>
            <person name="Steinberg C."/>
            <person name="Schwartz D.C."/>
            <person name="VanEtten H."/>
            <person name="Zhou S."/>
            <person name="Young S.K."/>
            <person name="Zeng Q."/>
            <person name="Gargeya S."/>
            <person name="Fitzgerald M."/>
            <person name="Abouelleil A."/>
            <person name="Alvarado L."/>
            <person name="Chapman S.B."/>
            <person name="Gainer-Dewar J."/>
            <person name="Goldberg J."/>
            <person name="Griggs A."/>
            <person name="Gujja S."/>
            <person name="Hansen M."/>
            <person name="Howarth C."/>
            <person name="Imamovic A."/>
            <person name="Ireland A."/>
            <person name="Larimer J."/>
            <person name="McCowan C."/>
            <person name="Murphy C."/>
            <person name="Pearson M."/>
            <person name="Poon T.W."/>
            <person name="Priest M."/>
            <person name="Roberts A."/>
            <person name="Saif S."/>
            <person name="Shea T."/>
            <person name="Sykes S."/>
            <person name="Wortman J."/>
            <person name="Nusbaum C."/>
            <person name="Birren B."/>
        </authorList>
    </citation>
    <scope>NUCLEOTIDE SEQUENCE</scope>
    <source>
        <strain evidence="1">54008</strain>
    </source>
</reference>
<dbReference type="Proteomes" id="UP000030676">
    <property type="component" value="Unassembled WGS sequence"/>
</dbReference>
<dbReference type="AlphaFoldDB" id="X0IFH3"/>
<name>X0IFH3_FUSOX</name>
<evidence type="ECO:0000313" key="1">
    <source>
        <dbReference type="EMBL" id="EXL71934.1"/>
    </source>
</evidence>
<organism evidence="1">
    <name type="scientific">Fusarium oxysporum f. sp. conglutinans race 2 54008</name>
    <dbReference type="NCBI Taxonomy" id="1089457"/>
    <lineage>
        <taxon>Eukaryota</taxon>
        <taxon>Fungi</taxon>
        <taxon>Dikarya</taxon>
        <taxon>Ascomycota</taxon>
        <taxon>Pezizomycotina</taxon>
        <taxon>Sordariomycetes</taxon>
        <taxon>Hypocreomycetidae</taxon>
        <taxon>Hypocreales</taxon>
        <taxon>Nectriaceae</taxon>
        <taxon>Fusarium</taxon>
        <taxon>Fusarium oxysporum species complex</taxon>
    </lineage>
</organism>
<gene>
    <name evidence="1" type="ORF">FOPG_12400</name>
</gene>